<dbReference type="EMBL" id="CATVXE010000003">
    <property type="protein sequence ID" value="CAJ0680911.1"/>
    <property type="molecule type" value="Genomic_DNA"/>
</dbReference>
<dbReference type="SUPFAM" id="SSF52096">
    <property type="entry name" value="ClpP/crotonase"/>
    <property type="match status" value="1"/>
</dbReference>
<reference evidence="7 10" key="1">
    <citation type="submission" date="2023-07" db="EMBL/GenBank/DDBJ databases">
        <authorList>
            <person name="Peeters C."/>
        </authorList>
    </citation>
    <scope>NUCLEOTIDE SEQUENCE</scope>
    <source>
        <strain evidence="8 10">R-77569</strain>
        <strain evidence="7">R-77591</strain>
    </source>
</reference>
<keyword evidence="7" id="KW-0456">Lyase</keyword>
<evidence type="ECO:0000256" key="4">
    <source>
        <dbReference type="ARBA" id="ARBA00023098"/>
    </source>
</evidence>
<dbReference type="RefSeq" id="WP_104564969.1">
    <property type="nucleotide sequence ID" value="NZ_CATVXE010000003.1"/>
</dbReference>
<comment type="similarity">
    <text evidence="1">Belongs to the enoyl-CoA hydratase/isomerase family.</text>
</comment>
<dbReference type="InterPro" id="IPR029045">
    <property type="entry name" value="ClpP/crotonase-like_dom_sf"/>
</dbReference>
<evidence type="ECO:0000256" key="6">
    <source>
        <dbReference type="ARBA" id="ARBA00040545"/>
    </source>
</evidence>
<proteinExistence type="inferred from homology"/>
<evidence type="ECO:0000256" key="3">
    <source>
        <dbReference type="ARBA" id="ARBA00022946"/>
    </source>
</evidence>
<dbReference type="Proteomes" id="UP001190002">
    <property type="component" value="Unassembled WGS sequence"/>
</dbReference>
<dbReference type="Gene3D" id="1.10.12.10">
    <property type="entry name" value="Lyase 2-enoyl-coa Hydratase, Chain A, domain 2"/>
    <property type="match status" value="1"/>
</dbReference>
<dbReference type="GO" id="GO:0016836">
    <property type="term" value="F:hydro-lyase activity"/>
    <property type="evidence" value="ECO:0007669"/>
    <property type="project" value="TreeGrafter"/>
</dbReference>
<evidence type="ECO:0000256" key="5">
    <source>
        <dbReference type="ARBA" id="ARBA00037410"/>
    </source>
</evidence>
<dbReference type="InterPro" id="IPR052377">
    <property type="entry name" value="Mitochondrial_ECH-domain"/>
</dbReference>
<evidence type="ECO:0000313" key="10">
    <source>
        <dbReference type="Proteomes" id="UP001190452"/>
    </source>
</evidence>
<dbReference type="CDD" id="cd06558">
    <property type="entry name" value="crotonase-like"/>
    <property type="match status" value="1"/>
</dbReference>
<gene>
    <name evidence="7" type="primary">dpgD</name>
    <name evidence="8" type="ORF">R77569_04625</name>
    <name evidence="7" type="ORF">R77591_01078</name>
</gene>
<keyword evidence="2" id="KW-0276">Fatty acid metabolism</keyword>
<dbReference type="PANTHER" id="PTHR43602:SF1">
    <property type="entry name" value="ENOYL-COA HYDRATASE DOMAIN-CONTAINING PROTEIN 3, MITOCHONDRIAL"/>
    <property type="match status" value="1"/>
</dbReference>
<evidence type="ECO:0000256" key="1">
    <source>
        <dbReference type="ARBA" id="ARBA00005254"/>
    </source>
</evidence>
<dbReference type="AlphaFoldDB" id="A0AAD2EIB3"/>
<dbReference type="NCBIfam" id="NF006008">
    <property type="entry name" value="PRK08139.1"/>
    <property type="match status" value="1"/>
</dbReference>
<protein>
    <recommendedName>
        <fullName evidence="6">Enoyl-CoA hydratase domain-containing protein 3, mitochondrial</fullName>
    </recommendedName>
</protein>
<accession>A0AAD2EIB3</accession>
<keyword evidence="4" id="KW-0443">Lipid metabolism</keyword>
<evidence type="ECO:0000256" key="2">
    <source>
        <dbReference type="ARBA" id="ARBA00022832"/>
    </source>
</evidence>
<comment type="caution">
    <text evidence="7">The sequence shown here is derived from an EMBL/GenBank/DDBJ whole genome shotgun (WGS) entry which is preliminary data.</text>
</comment>
<comment type="function">
    <text evidence="5">May play a role in fatty acid biosynthesis and insulin sensitivity.</text>
</comment>
<dbReference type="GO" id="GO:0006631">
    <property type="term" value="P:fatty acid metabolic process"/>
    <property type="evidence" value="ECO:0007669"/>
    <property type="project" value="UniProtKB-KW"/>
</dbReference>
<sequence length="270" mass="29083">MERHPTASAAATTTEPLVLRDDRDGVVTLRLNRPQQFNALSEAMLDALHEALADIATDARVRCVVLGGEGKAFCAGHDLREMRGTPELTYYRALFARCSEVMQAIQALPVPVIARVHGIATAAGCQLVGSCDLAIASEAARFAVSGINVGLFCSTPAVALSRNVLPKRAFDMLVTGRFIDAATAADWGLINEAVPDVALDDAVARKVAEIVSKSPAAIRYGKAMFYRQRQMPLADAYAYAGDVMARNMMEEDAAEGIDAFLQKRPARWKS</sequence>
<dbReference type="Gene3D" id="3.90.226.10">
    <property type="entry name" value="2-enoyl-CoA Hydratase, Chain A, domain 1"/>
    <property type="match status" value="1"/>
</dbReference>
<dbReference type="InterPro" id="IPR001753">
    <property type="entry name" value="Enoyl-CoA_hydra/iso"/>
</dbReference>
<dbReference type="Proteomes" id="UP001190452">
    <property type="component" value="Unassembled WGS sequence"/>
</dbReference>
<evidence type="ECO:0000313" key="7">
    <source>
        <dbReference type="EMBL" id="CAJ0680911.1"/>
    </source>
</evidence>
<keyword evidence="10" id="KW-1185">Reference proteome</keyword>
<dbReference type="InterPro" id="IPR014748">
    <property type="entry name" value="Enoyl-CoA_hydra_C"/>
</dbReference>
<dbReference type="PANTHER" id="PTHR43602">
    <property type="match status" value="1"/>
</dbReference>
<keyword evidence="3" id="KW-0809">Transit peptide</keyword>
<dbReference type="EMBL" id="CAUDKV010000028">
    <property type="protein sequence ID" value="CAJ0896706.1"/>
    <property type="molecule type" value="Genomic_DNA"/>
</dbReference>
<organism evidence="7 9">
    <name type="scientific">Ralstonia mannitolilytica</name>
    <dbReference type="NCBI Taxonomy" id="105219"/>
    <lineage>
        <taxon>Bacteria</taxon>
        <taxon>Pseudomonadati</taxon>
        <taxon>Pseudomonadota</taxon>
        <taxon>Betaproteobacteria</taxon>
        <taxon>Burkholderiales</taxon>
        <taxon>Burkholderiaceae</taxon>
        <taxon>Ralstonia</taxon>
    </lineage>
</organism>
<evidence type="ECO:0000313" key="9">
    <source>
        <dbReference type="Proteomes" id="UP001190002"/>
    </source>
</evidence>
<evidence type="ECO:0000313" key="8">
    <source>
        <dbReference type="EMBL" id="CAJ0896706.1"/>
    </source>
</evidence>
<name>A0AAD2EIB3_9RALS</name>
<dbReference type="Pfam" id="PF00378">
    <property type="entry name" value="ECH_1"/>
    <property type="match status" value="1"/>
</dbReference>